<keyword evidence="9" id="KW-1185">Reference proteome</keyword>
<evidence type="ECO:0000256" key="1">
    <source>
        <dbReference type="ARBA" id="ARBA00022723"/>
    </source>
</evidence>
<name>A0A0D2DZW3_9EURO</name>
<protein>
    <recommendedName>
        <fullName evidence="7">Xylanolytic transcriptional activator regulatory domain-containing protein</fullName>
    </recommendedName>
</protein>
<evidence type="ECO:0000256" key="3">
    <source>
        <dbReference type="ARBA" id="ARBA00023015"/>
    </source>
</evidence>
<dbReference type="GO" id="GO:0003677">
    <property type="term" value="F:DNA binding"/>
    <property type="evidence" value="ECO:0007669"/>
    <property type="project" value="InterPro"/>
</dbReference>
<evidence type="ECO:0000256" key="6">
    <source>
        <dbReference type="SAM" id="MobiDB-lite"/>
    </source>
</evidence>
<reference evidence="8 9" key="1">
    <citation type="submission" date="2015-01" db="EMBL/GenBank/DDBJ databases">
        <title>The Genome Sequence of Exophiala oligosperma CBS72588.</title>
        <authorList>
            <consortium name="The Broad Institute Genomics Platform"/>
            <person name="Cuomo C."/>
            <person name="de Hoog S."/>
            <person name="Gorbushina A."/>
            <person name="Stielow B."/>
            <person name="Teixiera M."/>
            <person name="Abouelleil A."/>
            <person name="Chapman S.B."/>
            <person name="Priest M."/>
            <person name="Young S.K."/>
            <person name="Wortman J."/>
            <person name="Nusbaum C."/>
            <person name="Birren B."/>
        </authorList>
    </citation>
    <scope>NUCLEOTIDE SEQUENCE [LARGE SCALE GENOMIC DNA]</scope>
    <source>
        <strain evidence="8 9">CBS 72588</strain>
    </source>
</reference>
<dbReference type="GO" id="GO:0006351">
    <property type="term" value="P:DNA-templated transcription"/>
    <property type="evidence" value="ECO:0007669"/>
    <property type="project" value="InterPro"/>
</dbReference>
<keyword evidence="1" id="KW-0479">Metal-binding</keyword>
<keyword evidence="5" id="KW-0539">Nucleus</keyword>
<sequence length="493" mass="55286">MRAIGSGQDDEEVNNSAIQNSFNMFPPDQSLSPFNMDTNNCVSASSTTQRRSDIPPPIPSDNSHQNDMQQFGESLSQNTTFDFQTYDSTAFGAAVPHLAFWEDPAFMAPLYLDPCVDGEDSLVMDLPNDEQSNLAPADGQTGDDSESDQAPMPSFLGARQSPEPQHGQALRLTEFLANVWPDQGRRRDWAGKTMFSDNRSGETLYPPPLMGTFSPILSSTANHQIWEAENLVHVKPLPMGIYTHIVARFKEFNSTSNQYNQFAAGDFPSIAACNAFMQLFFEHFNQLLPIIHQASFDPAQEAWLLVLSVMAIGSRYSQQSVAVECADILQEFVHRAFQATIAKHYDSTCEPWLAQSGLLNQIGMQFSADLRLTEVGQSNRSLVTSICRKVNCFKEADRSIDTLRSLPKEEAWKIWAHRESMSRLAYAVWFVDGQYALYHDLTPIFPTELLRVQLPCPESLWRAPSATTWRNILKQNGKFAEPEPEPEPEPEVA</sequence>
<evidence type="ECO:0000313" key="8">
    <source>
        <dbReference type="EMBL" id="KIW48688.1"/>
    </source>
</evidence>
<evidence type="ECO:0000313" key="9">
    <source>
        <dbReference type="Proteomes" id="UP000053342"/>
    </source>
</evidence>
<keyword evidence="2" id="KW-0862">Zinc</keyword>
<proteinExistence type="predicted"/>
<dbReference type="VEuPathDB" id="FungiDB:PV06_01255"/>
<evidence type="ECO:0000259" key="7">
    <source>
        <dbReference type="Pfam" id="PF04082"/>
    </source>
</evidence>
<gene>
    <name evidence="8" type="ORF">PV06_01255</name>
</gene>
<dbReference type="PANTHER" id="PTHR47660:SF7">
    <property type="entry name" value="TRANSCRIPTION FACTOR WITH C2H2 AND ZN(2)-CYS(6) DNA BINDING DOMAIN (EUROFUNG)"/>
    <property type="match status" value="1"/>
</dbReference>
<feature type="region of interest" description="Disordered" evidence="6">
    <location>
        <begin position="122"/>
        <end position="167"/>
    </location>
</feature>
<keyword evidence="4" id="KW-0804">Transcription</keyword>
<feature type="domain" description="Xylanolytic transcriptional activator regulatory" evidence="7">
    <location>
        <begin position="277"/>
        <end position="475"/>
    </location>
</feature>
<dbReference type="GO" id="GO:0008270">
    <property type="term" value="F:zinc ion binding"/>
    <property type="evidence" value="ECO:0007669"/>
    <property type="project" value="InterPro"/>
</dbReference>
<dbReference type="InterPro" id="IPR007219">
    <property type="entry name" value="XnlR_reg_dom"/>
</dbReference>
<feature type="compositionally biased region" description="Polar residues" evidence="6">
    <location>
        <begin position="38"/>
        <end position="49"/>
    </location>
</feature>
<evidence type="ECO:0000256" key="5">
    <source>
        <dbReference type="ARBA" id="ARBA00023242"/>
    </source>
</evidence>
<evidence type="ECO:0000256" key="4">
    <source>
        <dbReference type="ARBA" id="ARBA00023163"/>
    </source>
</evidence>
<dbReference type="CDD" id="cd12148">
    <property type="entry name" value="fungal_TF_MHR"/>
    <property type="match status" value="1"/>
</dbReference>
<dbReference type="GeneID" id="27353329"/>
<evidence type="ECO:0000256" key="2">
    <source>
        <dbReference type="ARBA" id="ARBA00022833"/>
    </source>
</evidence>
<accession>A0A0D2DZW3</accession>
<feature type="region of interest" description="Disordered" evidence="6">
    <location>
        <begin position="38"/>
        <end position="68"/>
    </location>
</feature>
<dbReference type="PANTHER" id="PTHR47660">
    <property type="entry name" value="TRANSCRIPTION FACTOR WITH C2H2 AND ZN(2)-CYS(6) DNA BINDING DOMAIN (EUROFUNG)-RELATED-RELATED"/>
    <property type="match status" value="1"/>
</dbReference>
<dbReference type="OrthoDB" id="4160640at2759"/>
<dbReference type="EMBL" id="KN847332">
    <property type="protein sequence ID" value="KIW48688.1"/>
    <property type="molecule type" value="Genomic_DNA"/>
</dbReference>
<organism evidence="8 9">
    <name type="scientific">Exophiala oligosperma</name>
    <dbReference type="NCBI Taxonomy" id="215243"/>
    <lineage>
        <taxon>Eukaryota</taxon>
        <taxon>Fungi</taxon>
        <taxon>Dikarya</taxon>
        <taxon>Ascomycota</taxon>
        <taxon>Pezizomycotina</taxon>
        <taxon>Eurotiomycetes</taxon>
        <taxon>Chaetothyriomycetidae</taxon>
        <taxon>Chaetothyriales</taxon>
        <taxon>Herpotrichiellaceae</taxon>
        <taxon>Exophiala</taxon>
    </lineage>
</organism>
<dbReference type="STRING" id="215243.A0A0D2DZW3"/>
<dbReference type="Pfam" id="PF04082">
    <property type="entry name" value="Fungal_trans"/>
    <property type="match status" value="1"/>
</dbReference>
<dbReference type="AlphaFoldDB" id="A0A0D2DZW3"/>
<keyword evidence="3" id="KW-0805">Transcription regulation</keyword>
<dbReference type="Proteomes" id="UP000053342">
    <property type="component" value="Unassembled WGS sequence"/>
</dbReference>
<dbReference type="RefSeq" id="XP_016268904.1">
    <property type="nucleotide sequence ID" value="XM_016401851.1"/>
</dbReference>
<dbReference type="HOGENOM" id="CLU_553244_0_0_1"/>